<accession>X1C5R5</accession>
<keyword evidence="1" id="KW-0812">Transmembrane</keyword>
<dbReference type="AlphaFoldDB" id="X1C5R5"/>
<dbReference type="EMBL" id="BART01024672">
    <property type="protein sequence ID" value="GAG91748.1"/>
    <property type="molecule type" value="Genomic_DNA"/>
</dbReference>
<keyword evidence="1" id="KW-1133">Transmembrane helix</keyword>
<comment type="caution">
    <text evidence="2">The sequence shown here is derived from an EMBL/GenBank/DDBJ whole genome shotgun (WGS) entry which is preliminary data.</text>
</comment>
<proteinExistence type="predicted"/>
<sequence length="55" mass="6322">MAKQKEKIILRSYPKAIFLYVLAIVTFIIIPIQAIENNGAFFSNLFSINMSNWLS</sequence>
<name>X1C5R5_9ZZZZ</name>
<gene>
    <name evidence="2" type="ORF">S01H4_44486</name>
</gene>
<keyword evidence="1" id="KW-0472">Membrane</keyword>
<reference evidence="2" key="1">
    <citation type="journal article" date="2014" name="Front. Microbiol.">
        <title>High frequency of phylogenetically diverse reductive dehalogenase-homologous genes in deep subseafloor sedimentary metagenomes.</title>
        <authorList>
            <person name="Kawai M."/>
            <person name="Futagami T."/>
            <person name="Toyoda A."/>
            <person name="Takaki Y."/>
            <person name="Nishi S."/>
            <person name="Hori S."/>
            <person name="Arai W."/>
            <person name="Tsubouchi T."/>
            <person name="Morono Y."/>
            <person name="Uchiyama I."/>
            <person name="Ito T."/>
            <person name="Fujiyama A."/>
            <person name="Inagaki F."/>
            <person name="Takami H."/>
        </authorList>
    </citation>
    <scope>NUCLEOTIDE SEQUENCE</scope>
    <source>
        <strain evidence="2">Expedition CK06-06</strain>
    </source>
</reference>
<evidence type="ECO:0000256" key="1">
    <source>
        <dbReference type="SAM" id="Phobius"/>
    </source>
</evidence>
<protein>
    <submittedName>
        <fullName evidence="2">Uncharacterized protein</fullName>
    </submittedName>
</protein>
<organism evidence="2">
    <name type="scientific">marine sediment metagenome</name>
    <dbReference type="NCBI Taxonomy" id="412755"/>
    <lineage>
        <taxon>unclassified sequences</taxon>
        <taxon>metagenomes</taxon>
        <taxon>ecological metagenomes</taxon>
    </lineage>
</organism>
<feature type="transmembrane region" description="Helical" evidence="1">
    <location>
        <begin position="12"/>
        <end position="35"/>
    </location>
</feature>
<evidence type="ECO:0000313" key="2">
    <source>
        <dbReference type="EMBL" id="GAG91748.1"/>
    </source>
</evidence>
<feature type="non-terminal residue" evidence="2">
    <location>
        <position position="55"/>
    </location>
</feature>